<name>A0A6J0MF48_RAPSA</name>
<dbReference type="InterPro" id="IPR033896">
    <property type="entry name" value="MEF2-like_N"/>
</dbReference>
<keyword evidence="3" id="KW-0238">DNA-binding</keyword>
<evidence type="ECO:0000256" key="4">
    <source>
        <dbReference type="ARBA" id="ARBA00023163"/>
    </source>
</evidence>
<dbReference type="KEGG" id="rsz:108841860"/>
<dbReference type="PANTHER" id="PTHR11945:SF664">
    <property type="entry name" value="MADS-BOX DOMAIN-CONTAINING PROTEIN"/>
    <property type="match status" value="1"/>
</dbReference>
<organism evidence="9 10">
    <name type="scientific">Raphanus sativus</name>
    <name type="common">Radish</name>
    <name type="synonym">Raphanus raphanistrum var. sativus</name>
    <dbReference type="NCBI Taxonomy" id="3726"/>
    <lineage>
        <taxon>Eukaryota</taxon>
        <taxon>Viridiplantae</taxon>
        <taxon>Streptophyta</taxon>
        <taxon>Embryophyta</taxon>
        <taxon>Tracheophyta</taxon>
        <taxon>Spermatophyta</taxon>
        <taxon>Magnoliopsida</taxon>
        <taxon>eudicotyledons</taxon>
        <taxon>Gunneridae</taxon>
        <taxon>Pentapetalae</taxon>
        <taxon>rosids</taxon>
        <taxon>malvids</taxon>
        <taxon>Brassicales</taxon>
        <taxon>Brassicaceae</taxon>
        <taxon>Brassiceae</taxon>
        <taxon>Raphanus</taxon>
    </lineage>
</organism>
<dbReference type="PROSITE" id="PS50066">
    <property type="entry name" value="MADS_BOX_2"/>
    <property type="match status" value="1"/>
</dbReference>
<proteinExistence type="predicted"/>
<feature type="coiled-coil region" evidence="6">
    <location>
        <begin position="98"/>
        <end position="129"/>
    </location>
</feature>
<feature type="compositionally biased region" description="Basic and acidic residues" evidence="7">
    <location>
        <begin position="254"/>
        <end position="276"/>
    </location>
</feature>
<dbReference type="OrthoDB" id="1046726at2759"/>
<evidence type="ECO:0000256" key="3">
    <source>
        <dbReference type="ARBA" id="ARBA00023125"/>
    </source>
</evidence>
<feature type="compositionally biased region" description="Low complexity" evidence="7">
    <location>
        <begin position="242"/>
        <end position="253"/>
    </location>
</feature>
<dbReference type="Proteomes" id="UP000504610">
    <property type="component" value="Chromosome 2"/>
</dbReference>
<dbReference type="PRINTS" id="PR00404">
    <property type="entry name" value="MADSDOMAIN"/>
</dbReference>
<dbReference type="AlphaFoldDB" id="A0A6J0MF48"/>
<keyword evidence="2" id="KW-0805">Transcription regulation</keyword>
<evidence type="ECO:0000256" key="2">
    <source>
        <dbReference type="ARBA" id="ARBA00023015"/>
    </source>
</evidence>
<evidence type="ECO:0000256" key="6">
    <source>
        <dbReference type="SAM" id="Coils"/>
    </source>
</evidence>
<keyword evidence="5" id="KW-0539">Nucleus</keyword>
<dbReference type="GO" id="GO:0000978">
    <property type="term" value="F:RNA polymerase II cis-regulatory region sequence-specific DNA binding"/>
    <property type="evidence" value="ECO:0007669"/>
    <property type="project" value="TreeGrafter"/>
</dbReference>
<evidence type="ECO:0000256" key="7">
    <source>
        <dbReference type="SAM" id="MobiDB-lite"/>
    </source>
</evidence>
<dbReference type="GeneID" id="108841860"/>
<dbReference type="PANTHER" id="PTHR11945">
    <property type="entry name" value="MADS BOX PROTEIN"/>
    <property type="match status" value="1"/>
</dbReference>
<comment type="subcellular location">
    <subcellularLocation>
        <location evidence="1">Nucleus</location>
    </subcellularLocation>
</comment>
<dbReference type="GO" id="GO:0000981">
    <property type="term" value="F:DNA-binding transcription factor activity, RNA polymerase II-specific"/>
    <property type="evidence" value="ECO:0007669"/>
    <property type="project" value="TreeGrafter"/>
</dbReference>
<keyword evidence="6" id="KW-0175">Coiled coil</keyword>
<dbReference type="SMART" id="SM00432">
    <property type="entry name" value="MADS"/>
    <property type="match status" value="1"/>
</dbReference>
<dbReference type="InterPro" id="IPR036879">
    <property type="entry name" value="TF_MADSbox_sf"/>
</dbReference>
<reference evidence="10" key="2">
    <citation type="submission" date="2025-08" db="UniProtKB">
        <authorList>
            <consortium name="RefSeq"/>
        </authorList>
    </citation>
    <scope>IDENTIFICATION</scope>
    <source>
        <tissue evidence="10">Leaf</tissue>
    </source>
</reference>
<keyword evidence="4" id="KW-0804">Transcription</keyword>
<evidence type="ECO:0000313" key="10">
    <source>
        <dbReference type="RefSeq" id="XP_018470141.1"/>
    </source>
</evidence>
<dbReference type="CDD" id="cd00265">
    <property type="entry name" value="MADS_MEF2_like"/>
    <property type="match status" value="1"/>
</dbReference>
<dbReference type="GO" id="GO:0045944">
    <property type="term" value="P:positive regulation of transcription by RNA polymerase II"/>
    <property type="evidence" value="ECO:0007669"/>
    <property type="project" value="InterPro"/>
</dbReference>
<sequence length="276" mass="31407">MRKSKGRQKTKMVKMEKENNLQVTFSKRKNGLFKKASELCTLCDAHVAVIVFSPSGKVYSFGHLDVETIIDRFKRNDHLPLNPQPNMQLDENPANPPIQDMNDALTAVMNELELEQKKAEDLKKIRENSKIPEIWLKESIGGLDLGQAKEFKGKLEILKEQLTHEAFEILQGRYPHPSFYVGTSSNSPFGVDGGINVNPNMNMFDQRRMLNGNNFYNHNMALPNHPSPFGNYSHVPGYNYLPEPNQNENQNPSSKEENEAGNEHHHDGHPPHPRSD</sequence>
<evidence type="ECO:0000259" key="8">
    <source>
        <dbReference type="PROSITE" id="PS50066"/>
    </source>
</evidence>
<reference evidence="9" key="1">
    <citation type="journal article" date="2019" name="Database">
        <title>The radish genome database (RadishGD): an integrated information resource for radish genomics.</title>
        <authorList>
            <person name="Yu H.J."/>
            <person name="Baek S."/>
            <person name="Lee Y.J."/>
            <person name="Cho A."/>
            <person name="Mun J.H."/>
        </authorList>
    </citation>
    <scope>NUCLEOTIDE SEQUENCE [LARGE SCALE GENOMIC DNA]</scope>
    <source>
        <strain evidence="9">cv. WK10039</strain>
    </source>
</reference>
<protein>
    <submittedName>
        <fullName evidence="10">Agamous-like MADS-box protein AGL62</fullName>
    </submittedName>
</protein>
<accession>A0A6J0MF48</accession>
<evidence type="ECO:0000256" key="1">
    <source>
        <dbReference type="ARBA" id="ARBA00004123"/>
    </source>
</evidence>
<keyword evidence="9" id="KW-1185">Reference proteome</keyword>
<gene>
    <name evidence="10" type="primary">LOC108841860</name>
</gene>
<evidence type="ECO:0000256" key="5">
    <source>
        <dbReference type="ARBA" id="ARBA00023242"/>
    </source>
</evidence>
<feature type="domain" description="MADS-box" evidence="8">
    <location>
        <begin position="5"/>
        <end position="65"/>
    </location>
</feature>
<dbReference type="Gene3D" id="3.40.1810.10">
    <property type="entry name" value="Transcription factor, MADS-box"/>
    <property type="match status" value="1"/>
</dbReference>
<dbReference type="GO" id="GO:0046983">
    <property type="term" value="F:protein dimerization activity"/>
    <property type="evidence" value="ECO:0007669"/>
    <property type="project" value="InterPro"/>
</dbReference>
<dbReference type="GO" id="GO:0005634">
    <property type="term" value="C:nucleus"/>
    <property type="evidence" value="ECO:0007669"/>
    <property type="project" value="UniProtKB-SubCell"/>
</dbReference>
<feature type="region of interest" description="Disordered" evidence="7">
    <location>
        <begin position="233"/>
        <end position="276"/>
    </location>
</feature>
<dbReference type="FunFam" id="3.40.1810.10:FF:000006">
    <property type="entry name" value="Agamous-like MADS-box protein AGL62"/>
    <property type="match status" value="1"/>
</dbReference>
<dbReference type="InterPro" id="IPR002100">
    <property type="entry name" value="TF_MADSbox"/>
</dbReference>
<evidence type="ECO:0000313" key="9">
    <source>
        <dbReference type="Proteomes" id="UP000504610"/>
    </source>
</evidence>
<dbReference type="SUPFAM" id="SSF55455">
    <property type="entry name" value="SRF-like"/>
    <property type="match status" value="1"/>
</dbReference>
<dbReference type="RefSeq" id="XP_018470141.1">
    <property type="nucleotide sequence ID" value="XM_018614639.2"/>
</dbReference>
<dbReference type="Pfam" id="PF00319">
    <property type="entry name" value="SRF-TF"/>
    <property type="match status" value="1"/>
</dbReference>